<dbReference type="AlphaFoldDB" id="D2YEV0"/>
<keyword evidence="12 20" id="KW-0675">Receptor</keyword>
<feature type="short sequence motif" description="TonB box" evidence="15">
    <location>
        <begin position="69"/>
        <end position="75"/>
    </location>
</feature>
<evidence type="ECO:0000256" key="13">
    <source>
        <dbReference type="ARBA" id="ARBA00023237"/>
    </source>
</evidence>
<keyword evidence="6 14" id="KW-0812">Transmembrane</keyword>
<feature type="region of interest" description="Disordered" evidence="17">
    <location>
        <begin position="1"/>
        <end position="22"/>
    </location>
</feature>
<evidence type="ECO:0000256" key="7">
    <source>
        <dbReference type="ARBA" id="ARBA00022729"/>
    </source>
</evidence>
<comment type="similarity">
    <text evidence="2 14 16">Belongs to the TonB-dependent receptor family.</text>
</comment>
<dbReference type="GO" id="GO:0015344">
    <property type="term" value="F:siderophore uptake transmembrane transporter activity"/>
    <property type="evidence" value="ECO:0007669"/>
    <property type="project" value="TreeGrafter"/>
</dbReference>
<reference evidence="20 21" key="1">
    <citation type="journal article" date="2009" name="BMC Evol. Biol.">
        <title>Genomic taxonomy of Vibrios.</title>
        <authorList>
            <person name="Thompson C.C."/>
            <person name="Vicente A.C."/>
            <person name="Souza R.C."/>
            <person name="Vasconcelos A.T."/>
            <person name="Vesth T."/>
            <person name="Alves N.Jr."/>
            <person name="Ussery D.W."/>
            <person name="Iida T."/>
            <person name="Thompson F.L."/>
        </authorList>
    </citation>
    <scope>NUCLEOTIDE SEQUENCE [LARGE SCALE GENOMIC DNA]</scope>
    <source>
        <strain evidence="20 21">VM603</strain>
    </source>
</reference>
<evidence type="ECO:0000256" key="5">
    <source>
        <dbReference type="ARBA" id="ARBA00022496"/>
    </source>
</evidence>
<evidence type="ECO:0000259" key="18">
    <source>
        <dbReference type="Pfam" id="PF00593"/>
    </source>
</evidence>
<evidence type="ECO:0000256" key="3">
    <source>
        <dbReference type="ARBA" id="ARBA00022448"/>
    </source>
</evidence>
<dbReference type="InterPro" id="IPR000531">
    <property type="entry name" value="Beta-barrel_TonB"/>
</dbReference>
<dbReference type="InterPro" id="IPR010916">
    <property type="entry name" value="TonB_box_CS"/>
</dbReference>
<evidence type="ECO:0000313" key="20">
    <source>
        <dbReference type="EMBL" id="EEW06709.1"/>
    </source>
</evidence>
<feature type="compositionally biased region" description="Low complexity" evidence="17">
    <location>
        <begin position="1"/>
        <end position="21"/>
    </location>
</feature>
<dbReference type="CDD" id="cd01347">
    <property type="entry name" value="ligand_gated_channel"/>
    <property type="match status" value="1"/>
</dbReference>
<dbReference type="InterPro" id="IPR010105">
    <property type="entry name" value="TonB_sidphr_rcpt"/>
</dbReference>
<keyword evidence="11 14" id="KW-0472">Membrane</keyword>
<dbReference type="InterPro" id="IPR036942">
    <property type="entry name" value="Beta-barrel_TonB_sf"/>
</dbReference>
<evidence type="ECO:0000256" key="16">
    <source>
        <dbReference type="RuleBase" id="RU003357"/>
    </source>
</evidence>
<evidence type="ECO:0000256" key="1">
    <source>
        <dbReference type="ARBA" id="ARBA00004571"/>
    </source>
</evidence>
<evidence type="ECO:0000256" key="11">
    <source>
        <dbReference type="ARBA" id="ARBA00023136"/>
    </source>
</evidence>
<dbReference type="Pfam" id="PF00593">
    <property type="entry name" value="TonB_dep_Rec_b-barrel"/>
    <property type="match status" value="1"/>
</dbReference>
<feature type="domain" description="TonB-dependent receptor plug" evidence="19">
    <location>
        <begin position="83"/>
        <end position="183"/>
    </location>
</feature>
<keyword evidence="4 14" id="KW-1134">Transmembrane beta strand</keyword>
<gene>
    <name evidence="20" type="primary">viuA</name>
    <name evidence="20" type="ORF">VMB_20470</name>
</gene>
<dbReference type="InterPro" id="IPR012910">
    <property type="entry name" value="Plug_dom"/>
</dbReference>
<dbReference type="PROSITE" id="PS00430">
    <property type="entry name" value="TONB_DEPENDENT_REC_1"/>
    <property type="match status" value="1"/>
</dbReference>
<dbReference type="EMBL" id="ACYU01000092">
    <property type="protein sequence ID" value="EEW06709.1"/>
    <property type="molecule type" value="Genomic_DNA"/>
</dbReference>
<dbReference type="Gene3D" id="2.40.170.20">
    <property type="entry name" value="TonB-dependent receptor, beta-barrel domain"/>
    <property type="match status" value="1"/>
</dbReference>
<evidence type="ECO:0000256" key="17">
    <source>
        <dbReference type="SAM" id="MobiDB-lite"/>
    </source>
</evidence>
<keyword evidence="7" id="KW-0732">Signal</keyword>
<evidence type="ECO:0000259" key="19">
    <source>
        <dbReference type="Pfam" id="PF07715"/>
    </source>
</evidence>
<dbReference type="PROSITE" id="PS52016">
    <property type="entry name" value="TONB_DEPENDENT_REC_3"/>
    <property type="match status" value="1"/>
</dbReference>
<dbReference type="PANTHER" id="PTHR32552:SF68">
    <property type="entry name" value="FERRICHROME OUTER MEMBRANE TRANSPORTER_PHAGE RECEPTOR"/>
    <property type="match status" value="1"/>
</dbReference>
<dbReference type="GO" id="GO:0015891">
    <property type="term" value="P:siderophore transport"/>
    <property type="evidence" value="ECO:0007669"/>
    <property type="project" value="InterPro"/>
</dbReference>
<proteinExistence type="inferred from homology"/>
<dbReference type="Pfam" id="PF07715">
    <property type="entry name" value="Plug"/>
    <property type="match status" value="1"/>
</dbReference>
<keyword evidence="8" id="KW-0408">Iron</keyword>
<evidence type="ECO:0000256" key="6">
    <source>
        <dbReference type="ARBA" id="ARBA00022692"/>
    </source>
</evidence>
<feature type="domain" description="TonB-dependent receptor-like beta-barrel" evidence="18">
    <location>
        <begin position="257"/>
        <end position="694"/>
    </location>
</feature>
<dbReference type="SUPFAM" id="SSF56935">
    <property type="entry name" value="Porins"/>
    <property type="match status" value="1"/>
</dbReference>
<accession>D2YEV0</accession>
<dbReference type="Proteomes" id="UP000004827">
    <property type="component" value="Unassembled WGS sequence"/>
</dbReference>
<evidence type="ECO:0000256" key="15">
    <source>
        <dbReference type="PROSITE-ProRule" id="PRU10143"/>
    </source>
</evidence>
<evidence type="ECO:0000256" key="2">
    <source>
        <dbReference type="ARBA" id="ARBA00009810"/>
    </source>
</evidence>
<organism evidence="20 21">
    <name type="scientific">Vibrio mimicus VM603</name>
    <dbReference type="NCBI Taxonomy" id="671074"/>
    <lineage>
        <taxon>Bacteria</taxon>
        <taxon>Pseudomonadati</taxon>
        <taxon>Pseudomonadota</taxon>
        <taxon>Gammaproteobacteria</taxon>
        <taxon>Vibrionales</taxon>
        <taxon>Vibrionaceae</taxon>
        <taxon>Vibrio</taxon>
    </lineage>
</organism>
<dbReference type="GO" id="GO:0038023">
    <property type="term" value="F:signaling receptor activity"/>
    <property type="evidence" value="ECO:0007669"/>
    <property type="project" value="InterPro"/>
</dbReference>
<dbReference type="PANTHER" id="PTHR32552">
    <property type="entry name" value="FERRICHROME IRON RECEPTOR-RELATED"/>
    <property type="match status" value="1"/>
</dbReference>
<keyword evidence="10 15" id="KW-0798">TonB box</keyword>
<keyword evidence="9" id="KW-0406">Ion transport</keyword>
<evidence type="ECO:0000256" key="9">
    <source>
        <dbReference type="ARBA" id="ARBA00023065"/>
    </source>
</evidence>
<comment type="caution">
    <text evidence="20">The sequence shown here is derived from an EMBL/GenBank/DDBJ whole genome shotgun (WGS) entry which is preliminary data.</text>
</comment>
<keyword evidence="3 14" id="KW-0813">Transport</keyword>
<evidence type="ECO:0000256" key="12">
    <source>
        <dbReference type="ARBA" id="ARBA00023170"/>
    </source>
</evidence>
<sequence>MSVKSSQRNSNHNNSHNSQKRFSIMADIRPSQLGQYIRRALRLHFIPAVLVIAPTAMANTEQETQQLETLVVTASALKVETPAQETPKALSIVTHEEIVARAPQKLDEALRYTSGVTAQPYGADNDTDWLKVRGFDVATYQDGSRLFRDGYYTWLIEPYALERIEVLKGPASILYGEAPPGGVVNAVQKKPTDIPQGEVGLQVGNDALRTLTLDISDYANQDGSVRYRLVALMKENDGQLNGTQTSRNYLAPSLSIDISEQTRLTLLASFLEDSGVPTNPFFPAAGTLIDSNFGHIEPSTNLGQPDYDKYERRQVSLGYLFEHDLNDVWALSQTFNYGDNDLYLRSSYAFSNDDPSKDTLAQGIVFRDGSTESLSLDNKAVAKWDSTRLENTLLMGLELQRHQTQGVELDNYSFGTINPFNPIYGNYTPIDESSAADRTITKEQASLYAQYQIKLDQQWIGLIGGRMDWVDTENESQKNAQRKSRSDAEFSFNAGLMYLASNGVSPYLSYSQSFDVLSTIDSATGELYKPLKGEQTEVGVKYQPEFYDGYINLAWFDITQQNALVTNPTTFVATQTGEMTAQGIEVESVGYVTDSLKLTASYTFTDAKTDETGGKGTQQAGLIPKHQASAWLDYDATQLGLQGWTFGSGVRYIGESKDNPRSSDRTVPSVTLVDLMAGYEITENWQAQLNINNLFDREFVSGCDYWCYYGQSRSAVLSANYRW</sequence>
<keyword evidence="5" id="KW-0410">Iron transport</keyword>
<dbReference type="InterPro" id="IPR039426">
    <property type="entry name" value="TonB-dep_rcpt-like"/>
</dbReference>
<evidence type="ECO:0000313" key="21">
    <source>
        <dbReference type="Proteomes" id="UP000004827"/>
    </source>
</evidence>
<dbReference type="Gene3D" id="2.170.130.10">
    <property type="entry name" value="TonB-dependent receptor, plug domain"/>
    <property type="match status" value="1"/>
</dbReference>
<dbReference type="NCBIfam" id="TIGR01783">
    <property type="entry name" value="TonB-siderophor"/>
    <property type="match status" value="1"/>
</dbReference>
<evidence type="ECO:0000256" key="4">
    <source>
        <dbReference type="ARBA" id="ARBA00022452"/>
    </source>
</evidence>
<comment type="subcellular location">
    <subcellularLocation>
        <location evidence="1 14">Cell outer membrane</location>
        <topology evidence="1 14">Multi-pass membrane protein</topology>
    </subcellularLocation>
</comment>
<evidence type="ECO:0000256" key="10">
    <source>
        <dbReference type="ARBA" id="ARBA00023077"/>
    </source>
</evidence>
<evidence type="ECO:0000256" key="14">
    <source>
        <dbReference type="PROSITE-ProRule" id="PRU01360"/>
    </source>
</evidence>
<evidence type="ECO:0000256" key="8">
    <source>
        <dbReference type="ARBA" id="ARBA00023004"/>
    </source>
</evidence>
<name>D2YEV0_VIBMI</name>
<keyword evidence="13 14" id="KW-0998">Cell outer membrane</keyword>
<dbReference type="GO" id="GO:0009279">
    <property type="term" value="C:cell outer membrane"/>
    <property type="evidence" value="ECO:0007669"/>
    <property type="project" value="UniProtKB-SubCell"/>
</dbReference>
<dbReference type="InterPro" id="IPR037066">
    <property type="entry name" value="Plug_dom_sf"/>
</dbReference>
<protein>
    <submittedName>
        <fullName evidence="20">Iron(III) compound receptor</fullName>
    </submittedName>
</protein>